<dbReference type="KEGG" id="tut:107372009"/>
<dbReference type="EMBL" id="CAEY01001131">
    <property type="status" value="NOT_ANNOTATED_CDS"/>
    <property type="molecule type" value="Genomic_DNA"/>
</dbReference>
<dbReference type="GO" id="GO:0015271">
    <property type="term" value="F:outward rectifier potassium channel activity"/>
    <property type="evidence" value="ECO:0007669"/>
    <property type="project" value="TreeGrafter"/>
</dbReference>
<dbReference type="HOGENOM" id="CLU_480891_0_0_1"/>
<dbReference type="eggNOG" id="KOG1418">
    <property type="taxonomic scope" value="Eukaryota"/>
</dbReference>
<dbReference type="AlphaFoldDB" id="T1K043"/>
<dbReference type="PANTHER" id="PTHR11003:SF335">
    <property type="entry name" value="POTASSIUM CHANNEL DOMAIN-CONTAINING PROTEIN"/>
    <property type="match status" value="1"/>
</dbReference>
<keyword evidence="13" id="KW-1185">Reference proteome</keyword>
<evidence type="ECO:0000256" key="1">
    <source>
        <dbReference type="ARBA" id="ARBA00004141"/>
    </source>
</evidence>
<accession>T1K043</accession>
<feature type="domain" description="Potassium channel" evidence="11">
    <location>
        <begin position="381"/>
        <end position="454"/>
    </location>
</feature>
<evidence type="ECO:0000256" key="3">
    <source>
        <dbReference type="ARBA" id="ARBA00022692"/>
    </source>
</evidence>
<evidence type="ECO:0000256" key="6">
    <source>
        <dbReference type="ARBA" id="ARBA00023136"/>
    </source>
</evidence>
<dbReference type="GO" id="GO:0030322">
    <property type="term" value="P:stabilization of membrane potential"/>
    <property type="evidence" value="ECO:0007669"/>
    <property type="project" value="TreeGrafter"/>
</dbReference>
<sequence>MAATEPQGDPYDIWRALQPQVVIVNNPMYFVKLKRDTKSKLVKFFEIFKTFTERWFSHILLLFVLFLYGCLGAWIFMMIEGKAEIKYKEPVSYMVQDFKREFWYQARVIKRDEKAIYRLIELRMNEFERQLLENFKAGIEVEVEEVAWTFWDALFFCVTIFTTIGYGHVTLKTDLGRGFTMIYAFIGIPLVLMVLTDLGKLFTRGIKVSFLKIRRFCYAHGFRRVRQASRTVSAYQTQYVSGAYNAIRKLSSVSSKTKRESSKEPSVVKEKFDTSLKVPGDDLESGNPVDSTRVFKTPIIYPGDMPSLLSPSGGGISSLQPLPSVIISPNPTPPVMISSNPTPPMTAYVESRPGSPISPETPAPFQVDDEFNLPVSLALFILVLYILLGSFIFTYTDEWRLFESFYFVYISMSTIGFGDYVPEDSISMIASSIYMLFGLALTSMCINVIQERLAESFESAKVRIGAQLGLDVNTITGSGVGGAGGGDFHNGKESKKESGKEVGFELKTADIGRSLRERRERRRSSERSTSDKSSDITSIKTPNDQLDKTSSDDEASKSDFSVRTSDL</sequence>
<evidence type="ECO:0000256" key="2">
    <source>
        <dbReference type="ARBA" id="ARBA00022448"/>
    </source>
</evidence>
<dbReference type="Gene3D" id="1.10.287.70">
    <property type="match status" value="1"/>
</dbReference>
<dbReference type="GO" id="GO:0005886">
    <property type="term" value="C:plasma membrane"/>
    <property type="evidence" value="ECO:0007669"/>
    <property type="project" value="TreeGrafter"/>
</dbReference>
<keyword evidence="4 10" id="KW-1133">Transmembrane helix</keyword>
<protein>
    <recommendedName>
        <fullName evidence="11">Potassium channel domain-containing protein</fullName>
    </recommendedName>
</protein>
<feature type="region of interest" description="Disordered" evidence="9">
    <location>
        <begin position="483"/>
        <end position="567"/>
    </location>
</feature>
<feature type="domain" description="Potassium channel" evidence="11">
    <location>
        <begin position="144"/>
        <end position="203"/>
    </location>
</feature>
<feature type="transmembrane region" description="Helical" evidence="10">
    <location>
        <begin position="375"/>
        <end position="395"/>
    </location>
</feature>
<feature type="transmembrane region" description="Helical" evidence="10">
    <location>
        <begin position="181"/>
        <end position="202"/>
    </location>
</feature>
<evidence type="ECO:0000313" key="12">
    <source>
        <dbReference type="EnsemblMetazoa" id="tetur03g06370.1"/>
    </source>
</evidence>
<dbReference type="OrthoDB" id="297496at2759"/>
<evidence type="ECO:0000256" key="9">
    <source>
        <dbReference type="SAM" id="MobiDB-lite"/>
    </source>
</evidence>
<dbReference type="EnsemblMetazoa" id="tetur03g06370.1">
    <property type="protein sequence ID" value="tetur03g06370.1"/>
    <property type="gene ID" value="tetur03g06370"/>
</dbReference>
<evidence type="ECO:0000313" key="13">
    <source>
        <dbReference type="Proteomes" id="UP000015104"/>
    </source>
</evidence>
<keyword evidence="5 8" id="KW-0406">Ion transport</keyword>
<dbReference type="InterPro" id="IPR003280">
    <property type="entry name" value="2pore_dom_K_chnl"/>
</dbReference>
<gene>
    <name evidence="12" type="primary">107372009</name>
</gene>
<dbReference type="GO" id="GO:0022841">
    <property type="term" value="F:potassium ion leak channel activity"/>
    <property type="evidence" value="ECO:0007669"/>
    <property type="project" value="TreeGrafter"/>
</dbReference>
<feature type="compositionally biased region" description="Basic and acidic residues" evidence="9">
    <location>
        <begin position="545"/>
        <end position="557"/>
    </location>
</feature>
<feature type="compositionally biased region" description="Basic and acidic residues" evidence="9">
    <location>
        <begin position="489"/>
        <end position="534"/>
    </location>
</feature>
<comment type="subcellular location">
    <subcellularLocation>
        <location evidence="1">Membrane</location>
        <topology evidence="1">Multi-pass membrane protein</topology>
    </subcellularLocation>
</comment>
<dbReference type="SUPFAM" id="SSF81324">
    <property type="entry name" value="Voltage-gated potassium channels"/>
    <property type="match status" value="2"/>
</dbReference>
<dbReference type="OMA" id="GRCGKHK"/>
<name>T1K043_TETUR</name>
<dbReference type="Pfam" id="PF07885">
    <property type="entry name" value="Ion_trans_2"/>
    <property type="match status" value="2"/>
</dbReference>
<dbReference type="PANTHER" id="PTHR11003">
    <property type="entry name" value="POTASSIUM CHANNEL, SUBFAMILY K"/>
    <property type="match status" value="1"/>
</dbReference>
<reference evidence="13" key="1">
    <citation type="submission" date="2011-08" db="EMBL/GenBank/DDBJ databases">
        <authorList>
            <person name="Rombauts S."/>
        </authorList>
    </citation>
    <scope>NUCLEOTIDE SEQUENCE</scope>
    <source>
        <strain evidence="13">London</strain>
    </source>
</reference>
<feature type="transmembrane region" description="Helical" evidence="10">
    <location>
        <begin position="146"/>
        <end position="169"/>
    </location>
</feature>
<keyword evidence="2 8" id="KW-0813">Transport</keyword>
<comment type="similarity">
    <text evidence="8">Belongs to the two pore domain potassium channel (TC 1.A.1.8) family.</text>
</comment>
<feature type="transmembrane region" description="Helical" evidence="10">
    <location>
        <begin position="55"/>
        <end position="79"/>
    </location>
</feature>
<keyword evidence="6 10" id="KW-0472">Membrane</keyword>
<evidence type="ECO:0000256" key="4">
    <source>
        <dbReference type="ARBA" id="ARBA00022989"/>
    </source>
</evidence>
<dbReference type="Proteomes" id="UP000015104">
    <property type="component" value="Unassembled WGS sequence"/>
</dbReference>
<proteinExistence type="inferred from homology"/>
<evidence type="ECO:0000256" key="10">
    <source>
        <dbReference type="SAM" id="Phobius"/>
    </source>
</evidence>
<reference evidence="12" key="2">
    <citation type="submission" date="2015-06" db="UniProtKB">
        <authorList>
            <consortium name="EnsemblMetazoa"/>
        </authorList>
    </citation>
    <scope>IDENTIFICATION</scope>
</reference>
<keyword evidence="3 8" id="KW-0812">Transmembrane</keyword>
<organism evidence="12 13">
    <name type="scientific">Tetranychus urticae</name>
    <name type="common">Two-spotted spider mite</name>
    <dbReference type="NCBI Taxonomy" id="32264"/>
    <lineage>
        <taxon>Eukaryota</taxon>
        <taxon>Metazoa</taxon>
        <taxon>Ecdysozoa</taxon>
        <taxon>Arthropoda</taxon>
        <taxon>Chelicerata</taxon>
        <taxon>Arachnida</taxon>
        <taxon>Acari</taxon>
        <taxon>Acariformes</taxon>
        <taxon>Trombidiformes</taxon>
        <taxon>Prostigmata</taxon>
        <taxon>Eleutherengona</taxon>
        <taxon>Raphignathae</taxon>
        <taxon>Tetranychoidea</taxon>
        <taxon>Tetranychidae</taxon>
        <taxon>Tetranychus</taxon>
    </lineage>
</organism>
<evidence type="ECO:0000259" key="11">
    <source>
        <dbReference type="Pfam" id="PF07885"/>
    </source>
</evidence>
<feature type="compositionally biased region" description="Polar residues" evidence="9">
    <location>
        <begin position="558"/>
        <end position="567"/>
    </location>
</feature>
<evidence type="ECO:0000256" key="8">
    <source>
        <dbReference type="RuleBase" id="RU003857"/>
    </source>
</evidence>
<dbReference type="PRINTS" id="PR01333">
    <property type="entry name" value="2POREKCHANEL"/>
</dbReference>
<keyword evidence="7 8" id="KW-0407">Ion channel</keyword>
<evidence type="ECO:0000256" key="7">
    <source>
        <dbReference type="ARBA" id="ARBA00023303"/>
    </source>
</evidence>
<dbReference type="InterPro" id="IPR013099">
    <property type="entry name" value="K_chnl_dom"/>
</dbReference>
<feature type="transmembrane region" description="Helical" evidence="10">
    <location>
        <begin position="428"/>
        <end position="449"/>
    </location>
</feature>
<evidence type="ECO:0000256" key="5">
    <source>
        <dbReference type="ARBA" id="ARBA00023065"/>
    </source>
</evidence>